<proteinExistence type="predicted"/>
<dbReference type="RefSeq" id="WP_004996010.1">
    <property type="nucleotide sequence ID" value="NZ_BKXD01000016.1"/>
</dbReference>
<protein>
    <submittedName>
        <fullName evidence="1">Uncharacterized protein</fullName>
    </submittedName>
</protein>
<name>A0A7T9Z729_9GAMM</name>
<dbReference type="Proteomes" id="UP000595320">
    <property type="component" value="Chromosome"/>
</dbReference>
<evidence type="ECO:0000313" key="1">
    <source>
        <dbReference type="EMBL" id="QQT86544.1"/>
    </source>
</evidence>
<organism evidence="1 2">
    <name type="scientific">Acinetobacter ursingii</name>
    <dbReference type="NCBI Taxonomy" id="108980"/>
    <lineage>
        <taxon>Bacteria</taxon>
        <taxon>Pseudomonadati</taxon>
        <taxon>Pseudomonadota</taxon>
        <taxon>Gammaproteobacteria</taxon>
        <taxon>Moraxellales</taxon>
        <taxon>Moraxellaceae</taxon>
        <taxon>Acinetobacter</taxon>
    </lineage>
</organism>
<gene>
    <name evidence="1" type="ORF">I6I53_01655</name>
</gene>
<accession>A0A7T9Z729</accession>
<dbReference type="GeneID" id="66211577"/>
<dbReference type="EMBL" id="CP068176">
    <property type="protein sequence ID" value="QQT86544.1"/>
    <property type="molecule type" value="Genomic_DNA"/>
</dbReference>
<dbReference type="AlphaFoldDB" id="A0A7T9Z729"/>
<evidence type="ECO:0000313" key="2">
    <source>
        <dbReference type="Proteomes" id="UP000595320"/>
    </source>
</evidence>
<sequence>MFKTEKLNQLLKIFPAQAPSQNVQQQILNQYVNLEATILRAKVLRSMAPVDLTYMIQSAIKQDDMNVAYVFSPFILANLNKKTIYSTPFTPMIRDLLSPFYQVHHHTQIQIDRALESLNLYLDIFEYDNDLDFVFLKLIQAICRSDTSKIFILTYLKIDLEILNQMSHFLKVKIFVIKQQAGDTAFRSNQIDQKKLLFKRKDDLHQKLCHDFSEINVPLIMLTHGFSAKQAHHLIEDMFYSEHIFEKISVYAEYIQTQIQNVNMLKRLESSSI</sequence>
<reference evidence="1 2" key="1">
    <citation type="submission" date="2021-01" db="EMBL/GenBank/DDBJ databases">
        <title>FDA dAtabase for Regulatory Grade micrObial Sequences (FDA-ARGOS): Supporting development and validation of Infectious Disease Dx tests.</title>
        <authorList>
            <person name="Sproer C."/>
            <person name="Gronow S."/>
            <person name="Severitt S."/>
            <person name="Schroder I."/>
            <person name="Tallon L."/>
            <person name="Sadzewicz L."/>
            <person name="Zhao X."/>
            <person name="Boylan J."/>
            <person name="Ott S."/>
            <person name="Bowen H."/>
            <person name="Vavikolanu K."/>
            <person name="Mehta A."/>
            <person name="Aluvathingal J."/>
            <person name="Nadendla S."/>
            <person name="Lowell S."/>
            <person name="Myers T."/>
            <person name="Yan Y."/>
            <person name="Sichtig H."/>
        </authorList>
    </citation>
    <scope>NUCLEOTIDE SEQUENCE [LARGE SCALE GENOMIC DNA]</scope>
    <source>
        <strain evidence="1 2">FDAARGOS_1096</strain>
    </source>
</reference>